<reference evidence="2 3" key="1">
    <citation type="journal article" date="2021" name="Microorganisms">
        <title>Genome Evolution of Filamentous Cyanobacterium Nostoc Species: From Facultative Symbiosis to Free Living.</title>
        <authorList>
            <person name="Huo D."/>
            <person name="Li H."/>
            <person name="Cai F."/>
            <person name="Guo X."/>
            <person name="Qiao Z."/>
            <person name="Wang W."/>
            <person name="Yu G."/>
            <person name="Li R."/>
        </authorList>
    </citation>
    <scope>NUCLEOTIDE SEQUENCE [LARGE SCALE GENOMIC DNA]</scope>
    <source>
        <strain evidence="2 3">CHAB 5714</strain>
    </source>
</reference>
<accession>A0ABS8I8S0</accession>
<dbReference type="PANTHER" id="PTHR34219">
    <property type="entry name" value="IRON-REGULATED INNER MEMBRANE PROTEIN-RELATED"/>
    <property type="match status" value="1"/>
</dbReference>
<keyword evidence="1" id="KW-0472">Membrane</keyword>
<feature type="transmembrane region" description="Helical" evidence="1">
    <location>
        <begin position="197"/>
        <end position="219"/>
    </location>
</feature>
<dbReference type="RefSeq" id="WP_229484718.1">
    <property type="nucleotide sequence ID" value="NZ_JAIVFQ010000013.1"/>
</dbReference>
<dbReference type="EMBL" id="JAIVFQ010000013">
    <property type="protein sequence ID" value="MCC5599902.1"/>
    <property type="molecule type" value="Genomic_DNA"/>
</dbReference>
<dbReference type="InterPro" id="IPR005625">
    <property type="entry name" value="PepSY-ass_TM"/>
</dbReference>
<evidence type="ECO:0000313" key="2">
    <source>
        <dbReference type="EMBL" id="MCC5599902.1"/>
    </source>
</evidence>
<dbReference type="PANTHER" id="PTHR34219:SF3">
    <property type="entry name" value="BLL7967 PROTEIN"/>
    <property type="match status" value="1"/>
</dbReference>
<evidence type="ECO:0000256" key="1">
    <source>
        <dbReference type="SAM" id="Phobius"/>
    </source>
</evidence>
<keyword evidence="1" id="KW-1133">Transmembrane helix</keyword>
<dbReference type="Proteomes" id="UP001199525">
    <property type="component" value="Unassembled WGS sequence"/>
</dbReference>
<feature type="transmembrane region" description="Helical" evidence="1">
    <location>
        <begin position="342"/>
        <end position="362"/>
    </location>
</feature>
<name>A0ABS8I8S0_9NOSO</name>
<comment type="caution">
    <text evidence="2">The sequence shown here is derived from an EMBL/GenBank/DDBJ whole genome shotgun (WGS) entry which is preliminary data.</text>
</comment>
<keyword evidence="1" id="KW-0812">Transmembrane</keyword>
<protein>
    <submittedName>
        <fullName evidence="2">PepSY domain-containing protein</fullName>
    </submittedName>
</protein>
<sequence>MSYKKLRNIVLTLHRYIGLGVGLIAIMVGLTGSLLVFQHEIISVQRHQRIGAIAHKGEPLPIETIINTVKSAYANQPDAFLQRLYLPAKPDEPFNVVYATKENDWIENYVHPYTGVILGNNLQTNGIEHFFKIAYELHFTLLAGDIGLKITGIVGLLGCILCITGIILWPGWRKLIAGFKIKWNARPMRVNFDIHKVAGIIAAVFLVLTFFTGFCWNFGEFTYPLIYATTFSSEQAADPVSKPIPGLAPLKLVKQLKTAQAVLPDALLRSIDFPAKPENALRFRFKLPQEEAEYGNSNVYLDQYSGEVLRFNNALKSSLGDRVLNSFTPLHYGTFLGLTSRILYVFVGLTPLILFITGFVMWRDRYRTKSTTGFIKRSVLK</sequence>
<feature type="transmembrane region" description="Helical" evidence="1">
    <location>
        <begin position="16"/>
        <end position="37"/>
    </location>
</feature>
<feature type="transmembrane region" description="Helical" evidence="1">
    <location>
        <begin position="150"/>
        <end position="172"/>
    </location>
</feature>
<evidence type="ECO:0000313" key="3">
    <source>
        <dbReference type="Proteomes" id="UP001199525"/>
    </source>
</evidence>
<proteinExistence type="predicted"/>
<keyword evidence="3" id="KW-1185">Reference proteome</keyword>
<gene>
    <name evidence="2" type="ORF">LC586_11855</name>
</gene>
<organism evidence="2 3">
    <name type="scientific">Nostoc favosum CHAB5714</name>
    <dbReference type="NCBI Taxonomy" id="2780399"/>
    <lineage>
        <taxon>Bacteria</taxon>
        <taxon>Bacillati</taxon>
        <taxon>Cyanobacteriota</taxon>
        <taxon>Cyanophyceae</taxon>
        <taxon>Nostocales</taxon>
        <taxon>Nostocaceae</taxon>
        <taxon>Nostoc</taxon>
        <taxon>Nostoc favosum</taxon>
    </lineage>
</organism>
<dbReference type="Pfam" id="PF03929">
    <property type="entry name" value="PepSY_TM"/>
    <property type="match status" value="1"/>
</dbReference>